<dbReference type="PANTHER" id="PTHR10628:SF30">
    <property type="entry name" value="EXO-ALPHA-SIALIDASE"/>
    <property type="match status" value="1"/>
</dbReference>
<proteinExistence type="inferred from homology"/>
<comment type="catalytic activity">
    <reaction evidence="1">
        <text>Hydrolysis of alpha-(2-&gt;3)-, alpha-(2-&gt;6)-, alpha-(2-&gt;8)- glycosidic linkages of terminal sialic acid residues in oligosaccharides, glycoproteins, glycolipids, colominic acid and synthetic substrates.</text>
        <dbReference type="EC" id="3.2.1.18"/>
    </reaction>
</comment>
<evidence type="ECO:0000313" key="6">
    <source>
        <dbReference type="EMBL" id="HIZ37978.1"/>
    </source>
</evidence>
<evidence type="ECO:0000256" key="1">
    <source>
        <dbReference type="ARBA" id="ARBA00000427"/>
    </source>
</evidence>
<dbReference type="EC" id="3.2.1.18" evidence="3"/>
<accession>A0A9D2EHT2</accession>
<name>A0A9D2EHT2_9MICO</name>
<evidence type="ECO:0000256" key="4">
    <source>
        <dbReference type="SAM" id="MobiDB-lite"/>
    </source>
</evidence>
<dbReference type="InterPro" id="IPR026856">
    <property type="entry name" value="Sialidase_fam"/>
</dbReference>
<dbReference type="Gene3D" id="2.120.10.10">
    <property type="match status" value="2"/>
</dbReference>
<organism evidence="6 7">
    <name type="scientific">Candidatus Ruania gallistercoris</name>
    <dbReference type="NCBI Taxonomy" id="2838746"/>
    <lineage>
        <taxon>Bacteria</taxon>
        <taxon>Bacillati</taxon>
        <taxon>Actinomycetota</taxon>
        <taxon>Actinomycetes</taxon>
        <taxon>Micrococcales</taxon>
        <taxon>Ruaniaceae</taxon>
        <taxon>Ruania</taxon>
    </lineage>
</organism>
<sequence length="775" mass="79808">MAALAVAVVPGQVAVAASANSTTVVTAADGSQSEGTQETTVAGEFSLDFESDAVGSVPAHCSTLDGYDPALVTDEAASEGAHSLRIQDSSAEAAVGLACPVLPQQGAYLSFQVNPQALEGFTVDLIGESLVPTGHPANSLFRLTADDDGSIQWYEQWTSTWRELAPAGSVPLGEWSQIELAVPSDNAAVRVSVDGEYVGSAGSTIGNNSGEHNEVTAITGLAFTTGAHDVGAAVDDVFLDEVTFGTPESTPPEAVGTAPFDISGTTTVDDSGEQVGFPLGGVVVPNGDDGQRILLPYSAHEDAIDASGFLIGASDDGGASWFSGADINPMPEASGITLTKLRNGDLIAVDYNSFMVDGSDNRQATVETSVSDDGGASWEHRSGVMETPEPMRPIGDSSPRPGTTLGGFVLLHTLLEDPDGTLYISAYGYYEGDENYRQILLVSHDRGVNWEVAGTVAEPDPEQADVQAYDGPSEGAIERLSDGSLLMVMRTGWHLPMIYSRSFDDGVTWTEPEEIEVGPAGQDLLSVQPTLERLPTGELLLMVGRPGLVMTVSESGLGDDWSVPVGVDYANSENGSFTVLDPTTVVAAGDRGRVEPWEVWSRSVTVDPSCEQTITGTHDGEVTAGAGGLCLIDATVDGSITVEDGGQLIVQDSTITGPVTTTGASVVAICGSHIDGRVTVAGSTAGVSVGDTTSGCDPSTVAGALRITDTSGPVTLDRSEVSGTVTLTRNSAELAPVLSGLTVHGSLVCVRNTTAPTDSGVPVTVDGSRHGQCAG</sequence>
<keyword evidence="6" id="KW-0326">Glycosidase</keyword>
<dbReference type="EMBL" id="DXBY01000333">
    <property type="protein sequence ID" value="HIZ37978.1"/>
    <property type="molecule type" value="Genomic_DNA"/>
</dbReference>
<dbReference type="Pfam" id="PF13088">
    <property type="entry name" value="BNR_2"/>
    <property type="match status" value="1"/>
</dbReference>
<evidence type="ECO:0000313" key="7">
    <source>
        <dbReference type="Proteomes" id="UP000824037"/>
    </source>
</evidence>
<evidence type="ECO:0000256" key="3">
    <source>
        <dbReference type="ARBA" id="ARBA00012733"/>
    </source>
</evidence>
<dbReference type="Proteomes" id="UP000824037">
    <property type="component" value="Unassembled WGS sequence"/>
</dbReference>
<dbReference type="GO" id="GO:0016020">
    <property type="term" value="C:membrane"/>
    <property type="evidence" value="ECO:0007669"/>
    <property type="project" value="TreeGrafter"/>
</dbReference>
<comment type="caution">
    <text evidence="6">The sequence shown here is derived from an EMBL/GenBank/DDBJ whole genome shotgun (WGS) entry which is preliminary data.</text>
</comment>
<dbReference type="CDD" id="cd15482">
    <property type="entry name" value="Sialidase_non-viral"/>
    <property type="match status" value="1"/>
</dbReference>
<dbReference type="PANTHER" id="PTHR10628">
    <property type="entry name" value="SIALIDASE"/>
    <property type="match status" value="1"/>
</dbReference>
<comment type="similarity">
    <text evidence="2">Belongs to the glycosyl hydrolase 33 family.</text>
</comment>
<keyword evidence="6" id="KW-0378">Hydrolase</keyword>
<dbReference type="AlphaFoldDB" id="A0A9D2EHT2"/>
<dbReference type="GO" id="GO:0009313">
    <property type="term" value="P:oligosaccharide catabolic process"/>
    <property type="evidence" value="ECO:0007669"/>
    <property type="project" value="TreeGrafter"/>
</dbReference>
<dbReference type="GO" id="GO:0005737">
    <property type="term" value="C:cytoplasm"/>
    <property type="evidence" value="ECO:0007669"/>
    <property type="project" value="TreeGrafter"/>
</dbReference>
<dbReference type="InterPro" id="IPR036278">
    <property type="entry name" value="Sialidase_sf"/>
</dbReference>
<dbReference type="GO" id="GO:0006689">
    <property type="term" value="P:ganglioside catabolic process"/>
    <property type="evidence" value="ECO:0007669"/>
    <property type="project" value="TreeGrafter"/>
</dbReference>
<reference evidence="6" key="1">
    <citation type="journal article" date="2021" name="PeerJ">
        <title>Extensive microbial diversity within the chicken gut microbiome revealed by metagenomics and culture.</title>
        <authorList>
            <person name="Gilroy R."/>
            <person name="Ravi A."/>
            <person name="Getino M."/>
            <person name="Pursley I."/>
            <person name="Horton D.L."/>
            <person name="Alikhan N.F."/>
            <person name="Baker D."/>
            <person name="Gharbi K."/>
            <person name="Hall N."/>
            <person name="Watson M."/>
            <person name="Adriaenssens E.M."/>
            <person name="Foster-Nyarko E."/>
            <person name="Jarju S."/>
            <person name="Secka A."/>
            <person name="Antonio M."/>
            <person name="Oren A."/>
            <person name="Chaudhuri R.R."/>
            <person name="La Ragione R."/>
            <person name="Hildebrand F."/>
            <person name="Pallen M.J."/>
        </authorList>
    </citation>
    <scope>NUCLEOTIDE SEQUENCE</scope>
    <source>
        <strain evidence="6">ChiGjej4B4-7305</strain>
    </source>
</reference>
<dbReference type="InterPro" id="IPR011040">
    <property type="entry name" value="Sialidase"/>
</dbReference>
<gene>
    <name evidence="6" type="ORF">H9815_19565</name>
</gene>
<protein>
    <recommendedName>
        <fullName evidence="3">exo-alpha-sialidase</fullName>
        <ecNumber evidence="3">3.2.1.18</ecNumber>
    </recommendedName>
</protein>
<reference evidence="6" key="2">
    <citation type="submission" date="2021-04" db="EMBL/GenBank/DDBJ databases">
        <authorList>
            <person name="Gilroy R."/>
        </authorList>
    </citation>
    <scope>NUCLEOTIDE SEQUENCE</scope>
    <source>
        <strain evidence="6">ChiGjej4B4-7305</strain>
    </source>
</reference>
<evidence type="ECO:0000259" key="5">
    <source>
        <dbReference type="Pfam" id="PF13088"/>
    </source>
</evidence>
<evidence type="ECO:0000256" key="2">
    <source>
        <dbReference type="ARBA" id="ARBA00009348"/>
    </source>
</evidence>
<feature type="domain" description="Sialidase" evidence="5">
    <location>
        <begin position="365"/>
        <end position="562"/>
    </location>
</feature>
<dbReference type="SUPFAM" id="SSF50939">
    <property type="entry name" value="Sialidases"/>
    <property type="match status" value="2"/>
</dbReference>
<feature type="region of interest" description="Disordered" evidence="4">
    <location>
        <begin position="364"/>
        <end position="399"/>
    </location>
</feature>
<dbReference type="GO" id="GO:0004308">
    <property type="term" value="F:exo-alpha-sialidase activity"/>
    <property type="evidence" value="ECO:0007669"/>
    <property type="project" value="UniProtKB-EC"/>
</dbReference>